<dbReference type="STRING" id="223184.AS25_12495"/>
<dbReference type="AlphaFoldDB" id="A0A0B0DBL5"/>
<protein>
    <recommendedName>
        <fullName evidence="5">Lipoprotein</fullName>
    </recommendedName>
</protein>
<evidence type="ECO:0000256" key="2">
    <source>
        <dbReference type="SAM" id="SignalP"/>
    </source>
</evidence>
<dbReference type="EMBL" id="JROM01000056">
    <property type="protein sequence ID" value="KHE73507.1"/>
    <property type="molecule type" value="Genomic_DNA"/>
</dbReference>
<evidence type="ECO:0008006" key="5">
    <source>
        <dbReference type="Google" id="ProtNLM"/>
    </source>
</evidence>
<proteinExistence type="predicted"/>
<dbReference type="Proteomes" id="UP000030664">
    <property type="component" value="Unassembled WGS sequence"/>
</dbReference>
<dbReference type="PROSITE" id="PS51257">
    <property type="entry name" value="PROKAR_LIPOPROTEIN"/>
    <property type="match status" value="1"/>
</dbReference>
<accession>A0A0B0DBL5</accession>
<evidence type="ECO:0000313" key="4">
    <source>
        <dbReference type="Proteomes" id="UP000030664"/>
    </source>
</evidence>
<feature type="chain" id="PRO_5039317711" description="Lipoprotein" evidence="2">
    <location>
        <begin position="25"/>
        <end position="320"/>
    </location>
</feature>
<name>A0A0B0DBL5_9MICC</name>
<comment type="caution">
    <text evidence="3">The sequence shown here is derived from an EMBL/GenBank/DDBJ whole genome shotgun (WGS) entry which is preliminary data.</text>
</comment>
<dbReference type="RefSeq" id="WP_035965534.1">
    <property type="nucleotide sequence ID" value="NZ_JAQDPS010000020.1"/>
</dbReference>
<feature type="signal peptide" evidence="2">
    <location>
        <begin position="1"/>
        <end position="24"/>
    </location>
</feature>
<organism evidence="3 4">
    <name type="scientific">Kocuria marina</name>
    <dbReference type="NCBI Taxonomy" id="223184"/>
    <lineage>
        <taxon>Bacteria</taxon>
        <taxon>Bacillati</taxon>
        <taxon>Actinomycetota</taxon>
        <taxon>Actinomycetes</taxon>
        <taxon>Micrococcales</taxon>
        <taxon>Micrococcaceae</taxon>
        <taxon>Kocuria</taxon>
    </lineage>
</organism>
<evidence type="ECO:0000256" key="1">
    <source>
        <dbReference type="SAM" id="MobiDB-lite"/>
    </source>
</evidence>
<feature type="region of interest" description="Disordered" evidence="1">
    <location>
        <begin position="26"/>
        <end position="63"/>
    </location>
</feature>
<feature type="compositionally biased region" description="Low complexity" evidence="1">
    <location>
        <begin position="30"/>
        <end position="52"/>
    </location>
</feature>
<dbReference type="eggNOG" id="COG3266">
    <property type="taxonomic scope" value="Bacteria"/>
</dbReference>
<keyword evidence="2" id="KW-0732">Signal</keyword>
<sequence length="320" mass="34739">MRSAAPAVVSALCAMLLLTGCGSGGDAGGDDAASGTAATSSTATEQPSATPTPTQPPELIGGGTTLFPERRFVALYGHPGTPGLGALGEQGPEESAERAIELAEQYEPYSQEKVIPAFEIIATTASSDPGPDGDFSNEAPVEHLMPYIEAAQKHGIYVVLDLQPGRSDFLSQAKRYEELLKRPNVGLALDPEWRLGPGQYPLQQIGSVSAQEINETTQWLARLTAENGLPQKTLILHQFSMPMIQNREAIKTDHPELAFLLHADGHGTPDLKMSTWDALQHELPRGIRMAWKNFYDEDTPTFTPKQTFELTPKPWFVSYQ</sequence>
<gene>
    <name evidence="3" type="ORF">AS25_12495</name>
</gene>
<reference evidence="3 4" key="1">
    <citation type="submission" date="2014-09" db="EMBL/GenBank/DDBJ databases">
        <title>High-quality draft genome sequence of Kocuria marina SO9-6, an actinobacterium isolated from a copper mine.</title>
        <authorList>
            <person name="Castro D.B."/>
            <person name="Pereira L.B."/>
            <person name="Silva M.V."/>
            <person name="Silva B.P."/>
            <person name="Zanardi B.R."/>
            <person name="Carlos C."/>
            <person name="Belgini D.R."/>
            <person name="Limache E.G."/>
            <person name="Lacerda G.V."/>
            <person name="Nery M.B."/>
            <person name="Gomes M.B."/>
            <person name="Souza S."/>
            <person name="Silva T.M."/>
            <person name="Rodrigues V.D."/>
            <person name="Paulino L.C."/>
            <person name="Vicentini R."/>
            <person name="Ferraz L.F."/>
            <person name="Ottoboni L.M."/>
        </authorList>
    </citation>
    <scope>NUCLEOTIDE SEQUENCE [LARGE SCALE GENOMIC DNA]</scope>
    <source>
        <strain evidence="3 4">SO9-6</strain>
    </source>
</reference>
<evidence type="ECO:0000313" key="3">
    <source>
        <dbReference type="EMBL" id="KHE73507.1"/>
    </source>
</evidence>